<protein>
    <recommendedName>
        <fullName evidence="14">DUF221-domain-containing protein</fullName>
    </recommendedName>
</protein>
<evidence type="ECO:0000256" key="5">
    <source>
        <dbReference type="ARBA" id="ARBA00022989"/>
    </source>
</evidence>
<keyword evidence="12" id="KW-1185">Reference proteome</keyword>
<dbReference type="OrthoDB" id="2150324at2759"/>
<evidence type="ECO:0000313" key="12">
    <source>
        <dbReference type="Proteomes" id="UP000504636"/>
    </source>
</evidence>
<dbReference type="PANTHER" id="PTHR13018">
    <property type="entry name" value="PROBABLE MEMBRANE PROTEIN DUF221-RELATED"/>
    <property type="match status" value="1"/>
</dbReference>
<evidence type="ECO:0000256" key="2">
    <source>
        <dbReference type="ARBA" id="ARBA00007779"/>
    </source>
</evidence>
<feature type="transmembrane region" description="Helical" evidence="7">
    <location>
        <begin position="852"/>
        <end position="879"/>
    </location>
</feature>
<evidence type="ECO:0000313" key="13">
    <source>
        <dbReference type="RefSeq" id="XP_033572247.1"/>
    </source>
</evidence>
<keyword evidence="4 7" id="KW-0812">Transmembrane</keyword>
<feature type="domain" description="CSC1/OSCA1-like 7TM region" evidence="8">
    <location>
        <begin position="806"/>
        <end position="924"/>
    </location>
</feature>
<dbReference type="AlphaFoldDB" id="A0A6A6Y9S3"/>
<dbReference type="EMBL" id="MU003710">
    <property type="protein sequence ID" value="KAF2805283.1"/>
    <property type="molecule type" value="Genomic_DNA"/>
</dbReference>
<feature type="transmembrane region" description="Helical" evidence="7">
    <location>
        <begin position="445"/>
        <end position="463"/>
    </location>
</feature>
<dbReference type="InterPro" id="IPR003864">
    <property type="entry name" value="CSC1/OSCA1-like_7TM"/>
</dbReference>
<organism evidence="11">
    <name type="scientific">Mytilinidion resinicola</name>
    <dbReference type="NCBI Taxonomy" id="574789"/>
    <lineage>
        <taxon>Eukaryota</taxon>
        <taxon>Fungi</taxon>
        <taxon>Dikarya</taxon>
        <taxon>Ascomycota</taxon>
        <taxon>Pezizomycotina</taxon>
        <taxon>Dothideomycetes</taxon>
        <taxon>Pleosporomycetidae</taxon>
        <taxon>Mytilinidiales</taxon>
        <taxon>Mytilinidiaceae</taxon>
        <taxon>Mytilinidion</taxon>
    </lineage>
</organism>
<evidence type="ECO:0000313" key="11">
    <source>
        <dbReference type="EMBL" id="KAF2805283.1"/>
    </source>
</evidence>
<feature type="transmembrane region" description="Helical" evidence="7">
    <location>
        <begin position="359"/>
        <end position="380"/>
    </location>
</feature>
<feature type="domain" description="CSC1/OSCA1-like N-terminal transmembrane" evidence="9">
    <location>
        <begin position="359"/>
        <end position="510"/>
    </location>
</feature>
<dbReference type="Pfam" id="PF14703">
    <property type="entry name" value="PHM7_cyt"/>
    <property type="match status" value="1"/>
</dbReference>
<feature type="domain" description="CSC1/OSCA1-like cytosolic" evidence="10">
    <location>
        <begin position="534"/>
        <end position="700"/>
    </location>
</feature>
<keyword evidence="3" id="KW-0813">Transport</keyword>
<feature type="transmembrane region" description="Helical" evidence="7">
    <location>
        <begin position="942"/>
        <end position="959"/>
    </location>
</feature>
<sequence length="1239" mass="138871">MTENSAIYGTETSPIPLAIEKALRHNDDGVGFFNDYGFVVRAKAETSEDIQFWSFIYEQKGPEVIIDCDVVQTLLVVGKYNDEEKQFMHSNALTVNKGQNLEDYYKRGTIKIEEGAEHVKWMLGGITHHGTPPSWRVTGEQEGTGLKIDLSFEQKNPAFYYCGLFEDLEAKKRKNAGYIVHATATVTFEVDSKVLKIGKGYGVHERIQQAGVVPDRTGYMAGRGLTWRHGFSDNMSFWLMRGDIRKGGNFLSLMSSGMINIGDKQLILHGPSSSGCEEAAKWIDPVSRLVVPYQWRTWIRAKEGTLKAKIYAYGRSYYTWIRRGGTLVVNQFLADADVTFTYPDGTVLEEKCMIQATSIYAALVWSFAVSGALFLLFCYLRPRSPTVYAPRARHADEKHAPPPISRAPLAWFSPTTKISEHELVEKIGLDAVVFLRFVRMLRNTFIVLTIFGCGILIPVNVLGGHDVYKHYGNVATLMKFTPQYIFGRKFWAFVVVAYLFQGTVCGFVWWNYGKVWKLRRAYFNSLDYRASLHSRTLLLTQIPKDSRTDAGIANLVESAKPTPSVPRTAIARNVKDIPKLIEEHDHAVQKLEVVLAKYLKNPNQLPLQRPTRKPAKKDRKNYGTDKVDAIEYLTTRISSLETAITEIRETIDKRDPMPYGFASYTHIEDAHAVAYASRKKGPGSSIVRLAPKPHDLLWQNLPMTPASRRARKFTDSIWMIALTLVFIVPNVLTSVFLSDFSHLGLFWKGFQSNLAAHPTGWGIAQGIAAPLVQTLLYLAIPTIFRRLHTHSGDYSKTSRERHRNLGAATDLIQAWPLLYGSLRRRFLAPTPRELIALSAPQPFEYADYYNNFLFVATVGLCFGALQPLILPITAFYLAADGWFKTYLLQYVLITKTESGGAFWRMLVNRLLVAVLLANAVIALVVGAQGIGSVQSVRGGGMLYAMIPLPFLLAAFKWYCKRCFDVRMQFYTTHSFAELEGADVEDGAAAPGDSSAEKKRKRSDRVGVRFGHPALYRRLMTPMVHARSRHLLKELYARSVENEDRFTTSRVGTGLGYSDVYMAEMDPEQPGAETGNAPATLPDVELVKEEDLDFENFKRRAEFREEHGGDGELYGRPDDLISRPGTPSTMTTMTDFGGPAPSGRSTRVSSITRLGDSEAGEPGTSYGHGYQRPRAVSVDVTIPDSRLGLGRAYEEDSESFTAERLLGGEEAMARVRTVESSGTSFFGRETPETSYDAFRR</sequence>
<dbReference type="InterPro" id="IPR027815">
    <property type="entry name" value="CSC1/OSCA1-like_cyt"/>
</dbReference>
<dbReference type="GO" id="GO:0005227">
    <property type="term" value="F:calcium-activated cation channel activity"/>
    <property type="evidence" value="ECO:0007669"/>
    <property type="project" value="InterPro"/>
</dbReference>
<feature type="domain" description="CSC1/OSCA1-like 7TM region" evidence="8">
    <location>
        <begin position="711"/>
        <end position="802"/>
    </location>
</feature>
<evidence type="ECO:0000259" key="8">
    <source>
        <dbReference type="Pfam" id="PF02714"/>
    </source>
</evidence>
<feature type="transmembrane region" description="Helical" evidence="7">
    <location>
        <begin position="910"/>
        <end position="930"/>
    </location>
</feature>
<evidence type="ECO:0000256" key="1">
    <source>
        <dbReference type="ARBA" id="ARBA00004141"/>
    </source>
</evidence>
<reference evidence="13" key="2">
    <citation type="submission" date="2020-04" db="EMBL/GenBank/DDBJ databases">
        <authorList>
            <consortium name="NCBI Genome Project"/>
        </authorList>
    </citation>
    <scope>NUCLEOTIDE SEQUENCE</scope>
    <source>
        <strain evidence="13">CBS 304.34</strain>
    </source>
</reference>
<dbReference type="Pfam" id="PF13967">
    <property type="entry name" value="RSN1_TM"/>
    <property type="match status" value="1"/>
</dbReference>
<evidence type="ECO:0000256" key="4">
    <source>
        <dbReference type="ARBA" id="ARBA00022692"/>
    </source>
</evidence>
<dbReference type="Proteomes" id="UP000504636">
    <property type="component" value="Unplaced"/>
</dbReference>
<dbReference type="RefSeq" id="XP_033572247.1">
    <property type="nucleotide sequence ID" value="XM_033722344.1"/>
</dbReference>
<proteinExistence type="inferred from homology"/>
<reference evidence="13" key="3">
    <citation type="submission" date="2025-04" db="UniProtKB">
        <authorList>
            <consortium name="RefSeq"/>
        </authorList>
    </citation>
    <scope>IDENTIFICATION</scope>
    <source>
        <strain evidence="13">CBS 304.34</strain>
    </source>
</reference>
<evidence type="ECO:0000259" key="9">
    <source>
        <dbReference type="Pfam" id="PF13967"/>
    </source>
</evidence>
<name>A0A6A6Y9S3_9PEZI</name>
<gene>
    <name evidence="11 13" type="ORF">BDZ99DRAFT_480675</name>
</gene>
<accession>A0A6A6Y9S3</accession>
<feature type="transmembrane region" description="Helical" evidence="7">
    <location>
        <begin position="490"/>
        <end position="510"/>
    </location>
</feature>
<comment type="subcellular location">
    <subcellularLocation>
        <location evidence="1">Membrane</location>
        <topology evidence="1">Multi-pass membrane protein</topology>
    </subcellularLocation>
</comment>
<comment type="similarity">
    <text evidence="2">Belongs to the CSC1 (TC 1.A.17) family.</text>
</comment>
<dbReference type="Pfam" id="PF02714">
    <property type="entry name" value="RSN1_7TM"/>
    <property type="match status" value="2"/>
</dbReference>
<evidence type="ECO:0000256" key="7">
    <source>
        <dbReference type="SAM" id="Phobius"/>
    </source>
</evidence>
<evidence type="ECO:0000256" key="3">
    <source>
        <dbReference type="ARBA" id="ARBA00022448"/>
    </source>
</evidence>
<reference evidence="11 13" key="1">
    <citation type="journal article" date="2020" name="Stud. Mycol.">
        <title>101 Dothideomycetes genomes: a test case for predicting lifestyles and emergence of pathogens.</title>
        <authorList>
            <person name="Haridas S."/>
            <person name="Albert R."/>
            <person name="Binder M."/>
            <person name="Bloem J."/>
            <person name="Labutti K."/>
            <person name="Salamov A."/>
            <person name="Andreopoulos B."/>
            <person name="Baker S."/>
            <person name="Barry K."/>
            <person name="Bills G."/>
            <person name="Bluhm B."/>
            <person name="Cannon C."/>
            <person name="Castanera R."/>
            <person name="Culley D."/>
            <person name="Daum C."/>
            <person name="Ezra D."/>
            <person name="Gonzalez J."/>
            <person name="Henrissat B."/>
            <person name="Kuo A."/>
            <person name="Liang C."/>
            <person name="Lipzen A."/>
            <person name="Lutzoni F."/>
            <person name="Magnuson J."/>
            <person name="Mondo S."/>
            <person name="Nolan M."/>
            <person name="Ohm R."/>
            <person name="Pangilinan J."/>
            <person name="Park H.-J."/>
            <person name="Ramirez L."/>
            <person name="Alfaro M."/>
            <person name="Sun H."/>
            <person name="Tritt A."/>
            <person name="Yoshinaga Y."/>
            <person name="Zwiers L.-H."/>
            <person name="Turgeon B."/>
            <person name="Goodwin S."/>
            <person name="Spatafora J."/>
            <person name="Crous P."/>
            <person name="Grigoriev I."/>
        </authorList>
    </citation>
    <scope>NUCLEOTIDE SEQUENCE</scope>
    <source>
        <strain evidence="11 13">CBS 304.34</strain>
    </source>
</reference>
<keyword evidence="5 7" id="KW-1133">Transmembrane helix</keyword>
<dbReference type="InterPro" id="IPR045122">
    <property type="entry name" value="Csc1-like"/>
</dbReference>
<feature type="transmembrane region" description="Helical" evidence="7">
    <location>
        <begin position="763"/>
        <end position="784"/>
    </location>
</feature>
<feature type="transmembrane region" description="Helical" evidence="7">
    <location>
        <begin position="717"/>
        <end position="737"/>
    </location>
</feature>
<evidence type="ECO:0000256" key="6">
    <source>
        <dbReference type="ARBA" id="ARBA00023136"/>
    </source>
</evidence>
<dbReference type="PANTHER" id="PTHR13018:SF149">
    <property type="entry name" value="DOMAIN PROTEIN, PUTATIVE (AFU_ORTHOLOGUE AFUA_3G11660)-RELATED"/>
    <property type="match status" value="1"/>
</dbReference>
<dbReference type="InterPro" id="IPR032880">
    <property type="entry name" value="CSC1/OSCA1-like_N"/>
</dbReference>
<dbReference type="GO" id="GO:0005886">
    <property type="term" value="C:plasma membrane"/>
    <property type="evidence" value="ECO:0007669"/>
    <property type="project" value="TreeGrafter"/>
</dbReference>
<evidence type="ECO:0000259" key="10">
    <source>
        <dbReference type="Pfam" id="PF14703"/>
    </source>
</evidence>
<dbReference type="GeneID" id="54463237"/>
<evidence type="ECO:0008006" key="14">
    <source>
        <dbReference type="Google" id="ProtNLM"/>
    </source>
</evidence>
<keyword evidence="6 7" id="KW-0472">Membrane</keyword>